<gene>
    <name evidence="9" type="ORF">ACFQDM_06040</name>
</gene>
<dbReference type="SUPFAM" id="SSF46626">
    <property type="entry name" value="Cytochrome c"/>
    <property type="match status" value="1"/>
</dbReference>
<evidence type="ECO:0000256" key="7">
    <source>
        <dbReference type="SAM" id="SignalP"/>
    </source>
</evidence>
<protein>
    <submittedName>
        <fullName evidence="9">C-type cytochrome</fullName>
    </submittedName>
</protein>
<dbReference type="EMBL" id="JBHSSW010000005">
    <property type="protein sequence ID" value="MFC6197629.1"/>
    <property type="molecule type" value="Genomic_DNA"/>
</dbReference>
<sequence length="132" mass="14297">MKTLQTLVLALGLSAVATPAMADIDGEKVARKCSSCHTFDDGGRNLTGPNLFGIIGREAGSKDDFPRYSKSMKSLGEGGFVWTEDKIKEYVQDPTTFLRAETGDAKARGLMSFKLTKEDEIEAIAAYLATLK</sequence>
<dbReference type="PROSITE" id="PS51007">
    <property type="entry name" value="CYTC"/>
    <property type="match status" value="1"/>
</dbReference>
<evidence type="ECO:0000313" key="10">
    <source>
        <dbReference type="Proteomes" id="UP001596303"/>
    </source>
</evidence>
<keyword evidence="7" id="KW-0732">Signal</keyword>
<dbReference type="InterPro" id="IPR002327">
    <property type="entry name" value="Cyt_c_1A/1B"/>
</dbReference>
<keyword evidence="2 6" id="KW-0349">Heme</keyword>
<dbReference type="PANTHER" id="PTHR11961">
    <property type="entry name" value="CYTOCHROME C"/>
    <property type="match status" value="1"/>
</dbReference>
<proteinExistence type="predicted"/>
<keyword evidence="4" id="KW-0249">Electron transport</keyword>
<evidence type="ECO:0000313" key="9">
    <source>
        <dbReference type="EMBL" id="MFC6197629.1"/>
    </source>
</evidence>
<dbReference type="PRINTS" id="PR00604">
    <property type="entry name" value="CYTCHRMECIAB"/>
</dbReference>
<organism evidence="9 10">
    <name type="scientific">Ponticaulis profundi</name>
    <dbReference type="NCBI Taxonomy" id="2665222"/>
    <lineage>
        <taxon>Bacteria</taxon>
        <taxon>Pseudomonadati</taxon>
        <taxon>Pseudomonadota</taxon>
        <taxon>Alphaproteobacteria</taxon>
        <taxon>Hyphomonadales</taxon>
        <taxon>Hyphomonadaceae</taxon>
        <taxon>Ponticaulis</taxon>
    </lineage>
</organism>
<evidence type="ECO:0000256" key="4">
    <source>
        <dbReference type="ARBA" id="ARBA00022982"/>
    </source>
</evidence>
<feature type="chain" id="PRO_5045299388" evidence="7">
    <location>
        <begin position="23"/>
        <end position="132"/>
    </location>
</feature>
<dbReference type="RefSeq" id="WP_377376806.1">
    <property type="nucleotide sequence ID" value="NZ_JBHSSW010000005.1"/>
</dbReference>
<dbReference type="Gene3D" id="1.10.760.10">
    <property type="entry name" value="Cytochrome c-like domain"/>
    <property type="match status" value="1"/>
</dbReference>
<evidence type="ECO:0000256" key="1">
    <source>
        <dbReference type="ARBA" id="ARBA00022448"/>
    </source>
</evidence>
<evidence type="ECO:0000259" key="8">
    <source>
        <dbReference type="PROSITE" id="PS51007"/>
    </source>
</evidence>
<dbReference type="InterPro" id="IPR009056">
    <property type="entry name" value="Cyt_c-like_dom"/>
</dbReference>
<reference evidence="10" key="1">
    <citation type="journal article" date="2019" name="Int. J. Syst. Evol. Microbiol.">
        <title>The Global Catalogue of Microorganisms (GCM) 10K type strain sequencing project: providing services to taxonomists for standard genome sequencing and annotation.</title>
        <authorList>
            <consortium name="The Broad Institute Genomics Platform"/>
            <consortium name="The Broad Institute Genome Sequencing Center for Infectious Disease"/>
            <person name="Wu L."/>
            <person name="Ma J."/>
        </authorList>
    </citation>
    <scope>NUCLEOTIDE SEQUENCE [LARGE SCALE GENOMIC DNA]</scope>
    <source>
        <strain evidence="10">CGMCC-1.15741</strain>
    </source>
</reference>
<comment type="caution">
    <text evidence="9">The sequence shown here is derived from an EMBL/GenBank/DDBJ whole genome shotgun (WGS) entry which is preliminary data.</text>
</comment>
<evidence type="ECO:0000256" key="5">
    <source>
        <dbReference type="ARBA" id="ARBA00023004"/>
    </source>
</evidence>
<feature type="signal peptide" evidence="7">
    <location>
        <begin position="1"/>
        <end position="22"/>
    </location>
</feature>
<evidence type="ECO:0000256" key="6">
    <source>
        <dbReference type="PROSITE-ProRule" id="PRU00433"/>
    </source>
</evidence>
<evidence type="ECO:0000256" key="2">
    <source>
        <dbReference type="ARBA" id="ARBA00022617"/>
    </source>
</evidence>
<feature type="domain" description="Cytochrome c" evidence="8">
    <location>
        <begin position="21"/>
        <end position="132"/>
    </location>
</feature>
<name>A0ABW1S8S7_9PROT</name>
<dbReference type="Pfam" id="PF00034">
    <property type="entry name" value="Cytochrom_C"/>
    <property type="match status" value="1"/>
</dbReference>
<dbReference type="Proteomes" id="UP001596303">
    <property type="component" value="Unassembled WGS sequence"/>
</dbReference>
<keyword evidence="5 6" id="KW-0408">Iron</keyword>
<keyword evidence="10" id="KW-1185">Reference proteome</keyword>
<keyword evidence="3 6" id="KW-0479">Metal-binding</keyword>
<keyword evidence="1" id="KW-0813">Transport</keyword>
<accession>A0ABW1S8S7</accession>
<dbReference type="InterPro" id="IPR036909">
    <property type="entry name" value="Cyt_c-like_dom_sf"/>
</dbReference>
<evidence type="ECO:0000256" key="3">
    <source>
        <dbReference type="ARBA" id="ARBA00022723"/>
    </source>
</evidence>